<sequence>MKSGSDPFEVNPDGRRGPDHIAVVGVALLKLFQVVKRLSDQVRPTLPENVSALVKKRFVYFSGPLTIGGRHGVRIIVYLVEQAVRAKIFLISKAFSDYSRNTHKLLVAPM</sequence>
<name>V5SGR3_9HYPH</name>
<gene>
    <name evidence="1" type="ORF">W911_06840</name>
</gene>
<dbReference type="KEGG" id="hni:W911_06840"/>
<dbReference type="Proteomes" id="UP000018542">
    <property type="component" value="Chromosome"/>
</dbReference>
<keyword evidence="2" id="KW-1185">Reference proteome</keyword>
<organism evidence="1 2">
    <name type="scientific">Hyphomicrobium nitrativorans NL23</name>
    <dbReference type="NCBI Taxonomy" id="1029756"/>
    <lineage>
        <taxon>Bacteria</taxon>
        <taxon>Pseudomonadati</taxon>
        <taxon>Pseudomonadota</taxon>
        <taxon>Alphaproteobacteria</taxon>
        <taxon>Hyphomicrobiales</taxon>
        <taxon>Hyphomicrobiaceae</taxon>
        <taxon>Hyphomicrobium</taxon>
    </lineage>
</organism>
<dbReference type="PATRIC" id="fig|1029756.8.peg.1430"/>
<proteinExistence type="predicted"/>
<dbReference type="EMBL" id="CP006912">
    <property type="protein sequence ID" value="AHB50061.1"/>
    <property type="molecule type" value="Genomic_DNA"/>
</dbReference>
<evidence type="ECO:0000313" key="2">
    <source>
        <dbReference type="Proteomes" id="UP000018542"/>
    </source>
</evidence>
<dbReference type="STRING" id="1029756.W911_06840"/>
<evidence type="ECO:0000313" key="1">
    <source>
        <dbReference type="EMBL" id="AHB50061.1"/>
    </source>
</evidence>
<dbReference type="HOGENOM" id="CLU_2167510_0_0_5"/>
<protein>
    <submittedName>
        <fullName evidence="1">Uncharacterized protein</fullName>
    </submittedName>
</protein>
<reference evidence="1 2" key="1">
    <citation type="journal article" date="2014" name="Genome Announc.">
        <title>Complete Genome Sequence of Hyphomicrobium nitrativorans Strain NL23, a Denitrifying Bacterium Isolated from Biofilm of a Methanol-Fed Denitrification System Treating Seawater at the Montreal Biodome.</title>
        <authorList>
            <person name="Martineau C."/>
            <person name="Villeneuve C."/>
            <person name="Mauffrey F."/>
            <person name="Villemur R."/>
        </authorList>
    </citation>
    <scope>NUCLEOTIDE SEQUENCE [LARGE SCALE GENOMIC DNA]</scope>
    <source>
        <strain evidence="1">NL23</strain>
    </source>
</reference>
<accession>V5SGR3</accession>
<dbReference type="AlphaFoldDB" id="V5SGR3"/>